<dbReference type="InterPro" id="IPR002645">
    <property type="entry name" value="STAS_dom"/>
</dbReference>
<dbReference type="CDD" id="cd07042">
    <property type="entry name" value="STAS_SulP_like_sulfate_transporter"/>
    <property type="match status" value="1"/>
</dbReference>
<feature type="transmembrane region" description="Helical" evidence="5">
    <location>
        <begin position="125"/>
        <end position="145"/>
    </location>
</feature>
<evidence type="ECO:0000256" key="5">
    <source>
        <dbReference type="SAM" id="Phobius"/>
    </source>
</evidence>
<evidence type="ECO:0000256" key="2">
    <source>
        <dbReference type="ARBA" id="ARBA00022692"/>
    </source>
</evidence>
<feature type="transmembrane region" description="Helical" evidence="5">
    <location>
        <begin position="28"/>
        <end position="49"/>
    </location>
</feature>
<keyword evidence="3 5" id="KW-1133">Transmembrane helix</keyword>
<evidence type="ECO:0000256" key="4">
    <source>
        <dbReference type="ARBA" id="ARBA00023136"/>
    </source>
</evidence>
<organism evidence="7 8">
    <name type="scientific">Mucilaginibacter pocheonensis</name>
    <dbReference type="NCBI Taxonomy" id="398050"/>
    <lineage>
        <taxon>Bacteria</taxon>
        <taxon>Pseudomonadati</taxon>
        <taxon>Bacteroidota</taxon>
        <taxon>Sphingobacteriia</taxon>
        <taxon>Sphingobacteriales</taxon>
        <taxon>Sphingobacteriaceae</taxon>
        <taxon>Mucilaginibacter</taxon>
    </lineage>
</organism>
<gene>
    <name evidence="7" type="ORF">J2W55_004681</name>
</gene>
<dbReference type="Pfam" id="PF01740">
    <property type="entry name" value="STAS"/>
    <property type="match status" value="1"/>
</dbReference>
<dbReference type="Proteomes" id="UP001247620">
    <property type="component" value="Unassembled WGS sequence"/>
</dbReference>
<evidence type="ECO:0000313" key="7">
    <source>
        <dbReference type="EMBL" id="MDR6944821.1"/>
    </source>
</evidence>
<feature type="transmembrane region" description="Helical" evidence="5">
    <location>
        <begin position="56"/>
        <end position="77"/>
    </location>
</feature>
<comment type="subcellular location">
    <subcellularLocation>
        <location evidence="1">Membrane</location>
        <topology evidence="1">Multi-pass membrane protein</topology>
    </subcellularLocation>
</comment>
<proteinExistence type="predicted"/>
<dbReference type="InterPro" id="IPR011547">
    <property type="entry name" value="SLC26A/SulP_dom"/>
</dbReference>
<evidence type="ECO:0000259" key="6">
    <source>
        <dbReference type="PROSITE" id="PS50801"/>
    </source>
</evidence>
<feature type="transmembrane region" description="Helical" evidence="5">
    <location>
        <begin position="176"/>
        <end position="194"/>
    </location>
</feature>
<feature type="domain" description="STAS" evidence="6">
    <location>
        <begin position="444"/>
        <end position="547"/>
    </location>
</feature>
<feature type="transmembrane region" description="Helical" evidence="5">
    <location>
        <begin position="323"/>
        <end position="341"/>
    </location>
</feature>
<keyword evidence="2 5" id="KW-0812">Transmembrane</keyword>
<sequence>MSTIINLFKPKLIDTLKDYTPAQFYKDIVAGVIVGIVALPLAIAFAIASGVSPDKGIFTAIIAGLVISALGGSRVQIGGPTGAFIVIVYGIVQQFGVSGLVIATFIAGILLIITGVAKLGNTIKYIPYPLIIGFTTGIAVIIFSSEVKDFLGLKMGSVPADFISKWITYGQHLSSVNLYAVFIGVFTLLTVLLWPKITYKIPGSLIAIVISTWAVWFFHLPVETIGSRFGAIPSSLPRPVIPGISLATIQQLIRPAFTIALLGSIESLLSAVVADGMTGGNHRSNTELIAQGFANICSSIFGGIPATGAIARTATNVKNGGRTPIAGIIHAITLLLIMLFVGKWAALIPMATLAGILIVVAWNMSEMENFIAVFKGSKSDAAVLLTTFGLTVLVDLTVAIEIGMILAAFLFMRKMMQTSSVQQAFFSKDQSPDVELNSKDIPKGVDVFEINGPFFFGVVYKFKDAMKVLEKPARVLIIRMGNVPVIDATGIRVLRDVHDEIKKKGTKLILSEVNSKQVLAELNKARLSFQIGKANIRDTFEKALKRASDVL</sequence>
<dbReference type="PANTHER" id="PTHR11814">
    <property type="entry name" value="SULFATE TRANSPORTER"/>
    <property type="match status" value="1"/>
</dbReference>
<feature type="transmembrane region" description="Helical" evidence="5">
    <location>
        <begin position="288"/>
        <end position="311"/>
    </location>
</feature>
<dbReference type="PROSITE" id="PS50801">
    <property type="entry name" value="STAS"/>
    <property type="match status" value="1"/>
</dbReference>
<feature type="transmembrane region" description="Helical" evidence="5">
    <location>
        <begin position="384"/>
        <end position="411"/>
    </location>
</feature>
<keyword evidence="4 5" id="KW-0472">Membrane</keyword>
<name>A0ABU1TJ40_9SPHI</name>
<evidence type="ECO:0000313" key="8">
    <source>
        <dbReference type="Proteomes" id="UP001247620"/>
    </source>
</evidence>
<accession>A0ABU1TJ40</accession>
<dbReference type="SUPFAM" id="SSF52091">
    <property type="entry name" value="SpoIIaa-like"/>
    <property type="match status" value="1"/>
</dbReference>
<evidence type="ECO:0000256" key="1">
    <source>
        <dbReference type="ARBA" id="ARBA00004141"/>
    </source>
</evidence>
<protein>
    <submittedName>
        <fullName evidence="7">SulP family sulfate permease</fullName>
    </submittedName>
</protein>
<evidence type="ECO:0000256" key="3">
    <source>
        <dbReference type="ARBA" id="ARBA00022989"/>
    </source>
</evidence>
<keyword evidence="8" id="KW-1185">Reference proteome</keyword>
<dbReference type="RefSeq" id="WP_310101679.1">
    <property type="nucleotide sequence ID" value="NZ_JAVDUU010000004.1"/>
</dbReference>
<feature type="transmembrane region" description="Helical" evidence="5">
    <location>
        <begin position="83"/>
        <end position="113"/>
    </location>
</feature>
<dbReference type="Gene3D" id="3.30.750.24">
    <property type="entry name" value="STAS domain"/>
    <property type="match status" value="1"/>
</dbReference>
<dbReference type="InterPro" id="IPR001902">
    <property type="entry name" value="SLC26A/SulP_fam"/>
</dbReference>
<dbReference type="EMBL" id="JAVDUU010000004">
    <property type="protein sequence ID" value="MDR6944821.1"/>
    <property type="molecule type" value="Genomic_DNA"/>
</dbReference>
<comment type="caution">
    <text evidence="7">The sequence shown here is derived from an EMBL/GenBank/DDBJ whole genome shotgun (WGS) entry which is preliminary data.</text>
</comment>
<reference evidence="7 8" key="1">
    <citation type="submission" date="2023-07" db="EMBL/GenBank/DDBJ databases">
        <title>Sorghum-associated microbial communities from plants grown in Nebraska, USA.</title>
        <authorList>
            <person name="Schachtman D."/>
        </authorList>
    </citation>
    <scope>NUCLEOTIDE SEQUENCE [LARGE SCALE GENOMIC DNA]</scope>
    <source>
        <strain evidence="7 8">3262</strain>
    </source>
</reference>
<dbReference type="InterPro" id="IPR036513">
    <property type="entry name" value="STAS_dom_sf"/>
</dbReference>
<feature type="transmembrane region" description="Helical" evidence="5">
    <location>
        <begin position="201"/>
        <end position="219"/>
    </location>
</feature>
<dbReference type="Pfam" id="PF00916">
    <property type="entry name" value="Sulfate_transp"/>
    <property type="match status" value="1"/>
</dbReference>
<feature type="transmembrane region" description="Helical" evidence="5">
    <location>
        <begin position="346"/>
        <end position="364"/>
    </location>
</feature>